<gene>
    <name evidence="1" type="ORF">CFBP5877_23465</name>
</gene>
<accession>A0AAE6BHI0</accession>
<dbReference type="AlphaFoldDB" id="A0AAE6BHI0"/>
<name>A0AAE6BHI0_AGRTU</name>
<evidence type="ECO:0000313" key="2">
    <source>
        <dbReference type="Proteomes" id="UP000298579"/>
    </source>
</evidence>
<reference evidence="1 2" key="1">
    <citation type="submission" date="2019-04" db="EMBL/GenBank/DDBJ databases">
        <title>Complete genome sequence of Agrobacterium tumefaciens CFBP5877.</title>
        <authorList>
            <person name="Huang Y.-Y."/>
            <person name="Chiang H.-Y."/>
            <person name="Chou L."/>
            <person name="Lai E.-M."/>
            <person name="Kuo C.-H."/>
        </authorList>
    </citation>
    <scope>NUCLEOTIDE SEQUENCE [LARGE SCALE GENOMIC DNA]</scope>
    <source>
        <strain evidence="1 2">CFBP5877</strain>
    </source>
</reference>
<protein>
    <submittedName>
        <fullName evidence="1">Zinc ribbon domain-containing protein</fullName>
    </submittedName>
</protein>
<dbReference type="EMBL" id="CP039898">
    <property type="protein sequence ID" value="QCL82018.1"/>
    <property type="molecule type" value="Genomic_DNA"/>
</dbReference>
<dbReference type="Proteomes" id="UP000298579">
    <property type="component" value="Chromosome linear"/>
</dbReference>
<sequence length="54" mass="6292">MTELKRFQCLNCGHRFEVEVLTPAERQEAKREDRRVSAVACPECRRTDIRGGWG</sequence>
<evidence type="ECO:0000313" key="1">
    <source>
        <dbReference type="EMBL" id="QCL82018.1"/>
    </source>
</evidence>
<proteinExistence type="predicted"/>
<organism evidence="1 2">
    <name type="scientific">Agrobacterium tumefaciens</name>
    <dbReference type="NCBI Taxonomy" id="358"/>
    <lineage>
        <taxon>Bacteria</taxon>
        <taxon>Pseudomonadati</taxon>
        <taxon>Pseudomonadota</taxon>
        <taxon>Alphaproteobacteria</taxon>
        <taxon>Hyphomicrobiales</taxon>
        <taxon>Rhizobiaceae</taxon>
        <taxon>Rhizobium/Agrobacterium group</taxon>
        <taxon>Agrobacterium</taxon>
        <taxon>Agrobacterium tumefaciens complex</taxon>
    </lineage>
</organism>